<sequence>MKQQVNARQGSPPTQRQLLQVPETPMKQSANAKRRLWWQLRVAKTLVKQPLKARRSLRWQLRAAKTLVKQPLKARRSLRWQLRAAKTLVKQPASARRTLPPTQRFAVPFIQSFPAADPNARASLQGQVEDTIDTGAPRAPRLVIPRLAGKADSHVHASTMGQHGSTSGEGAL</sequence>
<dbReference type="AlphaFoldDB" id="A0A5C3N6V1"/>
<keyword evidence="3" id="KW-1185">Reference proteome</keyword>
<dbReference type="EMBL" id="ML213508">
    <property type="protein sequence ID" value="TFK52775.1"/>
    <property type="molecule type" value="Genomic_DNA"/>
</dbReference>
<organism evidence="2 3">
    <name type="scientific">Heliocybe sulcata</name>
    <dbReference type="NCBI Taxonomy" id="5364"/>
    <lineage>
        <taxon>Eukaryota</taxon>
        <taxon>Fungi</taxon>
        <taxon>Dikarya</taxon>
        <taxon>Basidiomycota</taxon>
        <taxon>Agaricomycotina</taxon>
        <taxon>Agaricomycetes</taxon>
        <taxon>Gloeophyllales</taxon>
        <taxon>Gloeophyllaceae</taxon>
        <taxon>Heliocybe</taxon>
    </lineage>
</organism>
<evidence type="ECO:0000313" key="3">
    <source>
        <dbReference type="Proteomes" id="UP000305948"/>
    </source>
</evidence>
<protein>
    <submittedName>
        <fullName evidence="2">Uncharacterized protein</fullName>
    </submittedName>
</protein>
<feature type="region of interest" description="Disordered" evidence="1">
    <location>
        <begin position="1"/>
        <end position="26"/>
    </location>
</feature>
<feature type="compositionally biased region" description="Polar residues" evidence="1">
    <location>
        <begin position="1"/>
        <end position="18"/>
    </location>
</feature>
<name>A0A5C3N6V1_9AGAM</name>
<reference evidence="2 3" key="1">
    <citation type="journal article" date="2019" name="Nat. Ecol. Evol.">
        <title>Megaphylogeny resolves global patterns of mushroom evolution.</title>
        <authorList>
            <person name="Varga T."/>
            <person name="Krizsan K."/>
            <person name="Foldi C."/>
            <person name="Dima B."/>
            <person name="Sanchez-Garcia M."/>
            <person name="Sanchez-Ramirez S."/>
            <person name="Szollosi G.J."/>
            <person name="Szarkandi J.G."/>
            <person name="Papp V."/>
            <person name="Albert L."/>
            <person name="Andreopoulos W."/>
            <person name="Angelini C."/>
            <person name="Antonin V."/>
            <person name="Barry K.W."/>
            <person name="Bougher N.L."/>
            <person name="Buchanan P."/>
            <person name="Buyck B."/>
            <person name="Bense V."/>
            <person name="Catcheside P."/>
            <person name="Chovatia M."/>
            <person name="Cooper J."/>
            <person name="Damon W."/>
            <person name="Desjardin D."/>
            <person name="Finy P."/>
            <person name="Geml J."/>
            <person name="Haridas S."/>
            <person name="Hughes K."/>
            <person name="Justo A."/>
            <person name="Karasinski D."/>
            <person name="Kautmanova I."/>
            <person name="Kiss B."/>
            <person name="Kocsube S."/>
            <person name="Kotiranta H."/>
            <person name="LaButti K.M."/>
            <person name="Lechner B.E."/>
            <person name="Liimatainen K."/>
            <person name="Lipzen A."/>
            <person name="Lukacs Z."/>
            <person name="Mihaltcheva S."/>
            <person name="Morgado L.N."/>
            <person name="Niskanen T."/>
            <person name="Noordeloos M.E."/>
            <person name="Ohm R.A."/>
            <person name="Ortiz-Santana B."/>
            <person name="Ovrebo C."/>
            <person name="Racz N."/>
            <person name="Riley R."/>
            <person name="Savchenko A."/>
            <person name="Shiryaev A."/>
            <person name="Soop K."/>
            <person name="Spirin V."/>
            <person name="Szebenyi C."/>
            <person name="Tomsovsky M."/>
            <person name="Tulloss R.E."/>
            <person name="Uehling J."/>
            <person name="Grigoriev I.V."/>
            <person name="Vagvolgyi C."/>
            <person name="Papp T."/>
            <person name="Martin F.M."/>
            <person name="Miettinen O."/>
            <person name="Hibbett D.S."/>
            <person name="Nagy L.G."/>
        </authorList>
    </citation>
    <scope>NUCLEOTIDE SEQUENCE [LARGE SCALE GENOMIC DNA]</scope>
    <source>
        <strain evidence="2 3">OMC1185</strain>
    </source>
</reference>
<evidence type="ECO:0000313" key="2">
    <source>
        <dbReference type="EMBL" id="TFK52775.1"/>
    </source>
</evidence>
<accession>A0A5C3N6V1</accession>
<gene>
    <name evidence="2" type="ORF">OE88DRAFT_1297324</name>
</gene>
<evidence type="ECO:0000256" key="1">
    <source>
        <dbReference type="SAM" id="MobiDB-lite"/>
    </source>
</evidence>
<dbReference type="Proteomes" id="UP000305948">
    <property type="component" value="Unassembled WGS sequence"/>
</dbReference>
<proteinExistence type="predicted"/>